<name>M2TLR8_COCSN</name>
<dbReference type="KEGG" id="bsc:COCSADRAFT_212013"/>
<accession>M2TLR8</accession>
<dbReference type="OMA" id="ILCNWCK"/>
<dbReference type="eggNOG" id="ENOG502R9FJ">
    <property type="taxonomic scope" value="Eukaryota"/>
</dbReference>
<reference evidence="3" key="2">
    <citation type="journal article" date="2013" name="PLoS Genet.">
        <title>Comparative genome structure, secondary metabolite, and effector coding capacity across Cochliobolus pathogens.</title>
        <authorList>
            <person name="Condon B.J."/>
            <person name="Leng Y."/>
            <person name="Wu D."/>
            <person name="Bushley K.E."/>
            <person name="Ohm R.A."/>
            <person name="Otillar R."/>
            <person name="Martin J."/>
            <person name="Schackwitz W."/>
            <person name="Grimwood J."/>
            <person name="MohdZainudin N."/>
            <person name="Xue C."/>
            <person name="Wang R."/>
            <person name="Manning V.A."/>
            <person name="Dhillon B."/>
            <person name="Tu Z.J."/>
            <person name="Steffenson B.J."/>
            <person name="Salamov A."/>
            <person name="Sun H."/>
            <person name="Lowry S."/>
            <person name="LaButti K."/>
            <person name="Han J."/>
            <person name="Copeland A."/>
            <person name="Lindquist E."/>
            <person name="Barry K."/>
            <person name="Schmutz J."/>
            <person name="Baker S.E."/>
            <person name="Ciuffetti L.M."/>
            <person name="Grigoriev I.V."/>
            <person name="Zhong S."/>
            <person name="Turgeon B.G."/>
        </authorList>
    </citation>
    <scope>NUCLEOTIDE SEQUENCE [LARGE SCALE GENOMIC DNA]</scope>
    <source>
        <strain evidence="3">ND90Pr / ATCC 201652</strain>
    </source>
</reference>
<dbReference type="AlphaFoldDB" id="M2TLR8"/>
<proteinExistence type="predicted"/>
<evidence type="ECO:0000313" key="3">
    <source>
        <dbReference type="Proteomes" id="UP000016934"/>
    </source>
</evidence>
<protein>
    <submittedName>
        <fullName evidence="2">Uncharacterized protein</fullName>
    </submittedName>
</protein>
<dbReference type="OrthoDB" id="3678990at2759"/>
<feature type="compositionally biased region" description="Acidic residues" evidence="1">
    <location>
        <begin position="163"/>
        <end position="180"/>
    </location>
</feature>
<evidence type="ECO:0000313" key="2">
    <source>
        <dbReference type="EMBL" id="EMD69617.1"/>
    </source>
</evidence>
<dbReference type="EMBL" id="KB445637">
    <property type="protein sequence ID" value="EMD69617.1"/>
    <property type="molecule type" value="Genomic_DNA"/>
</dbReference>
<sequence>MEPLHDRGRFHIPLHIPAIGDPEPIERLLDINLGEQQIISPLGRTQPPYSGNEIVSFLNMIITLRKELVCLACFKERQKKGSSRCSCTLRKRFLDRWLCVGCYVKEDHADKAMASHIVVQDDDGGGHRHLCACGASFGAGPQPKILCNWCKGEVAGEWVDAENEMEDRDAEEPEEEEQQDEEHSAADFAHMEPGELGFAKNCDKSLSVYVDGTCIRGERLGRGIVRKWRLEEGLPDDCICCLCEDGDANHNHNHDGNDGEGNDDGDERGTNENSTTAIDDDESN</sequence>
<organism evidence="2 3">
    <name type="scientific">Cochliobolus sativus (strain ND90Pr / ATCC 201652)</name>
    <name type="common">Common root rot and spot blotch fungus</name>
    <name type="synonym">Bipolaris sorokiniana</name>
    <dbReference type="NCBI Taxonomy" id="665912"/>
    <lineage>
        <taxon>Eukaryota</taxon>
        <taxon>Fungi</taxon>
        <taxon>Dikarya</taxon>
        <taxon>Ascomycota</taxon>
        <taxon>Pezizomycotina</taxon>
        <taxon>Dothideomycetes</taxon>
        <taxon>Pleosporomycetidae</taxon>
        <taxon>Pleosporales</taxon>
        <taxon>Pleosporineae</taxon>
        <taxon>Pleosporaceae</taxon>
        <taxon>Bipolaris</taxon>
    </lineage>
</organism>
<feature type="region of interest" description="Disordered" evidence="1">
    <location>
        <begin position="163"/>
        <end position="184"/>
    </location>
</feature>
<dbReference type="RefSeq" id="XP_007694892.1">
    <property type="nucleotide sequence ID" value="XM_007696702.1"/>
</dbReference>
<dbReference type="Proteomes" id="UP000016934">
    <property type="component" value="Unassembled WGS sequence"/>
</dbReference>
<gene>
    <name evidence="2" type="ORF">COCSADRAFT_212013</name>
</gene>
<reference evidence="2 3" key="1">
    <citation type="journal article" date="2012" name="PLoS Pathog.">
        <title>Diverse lifestyles and strategies of plant pathogenesis encoded in the genomes of eighteen Dothideomycetes fungi.</title>
        <authorList>
            <person name="Ohm R.A."/>
            <person name="Feau N."/>
            <person name="Henrissat B."/>
            <person name="Schoch C.L."/>
            <person name="Horwitz B.A."/>
            <person name="Barry K.W."/>
            <person name="Condon B.J."/>
            <person name="Copeland A.C."/>
            <person name="Dhillon B."/>
            <person name="Glaser F."/>
            <person name="Hesse C.N."/>
            <person name="Kosti I."/>
            <person name="LaButti K."/>
            <person name="Lindquist E.A."/>
            <person name="Lucas S."/>
            <person name="Salamov A.A."/>
            <person name="Bradshaw R.E."/>
            <person name="Ciuffetti L."/>
            <person name="Hamelin R.C."/>
            <person name="Kema G.H.J."/>
            <person name="Lawrence C."/>
            <person name="Scott J.A."/>
            <person name="Spatafora J.W."/>
            <person name="Turgeon B.G."/>
            <person name="de Wit P.J.G.M."/>
            <person name="Zhong S."/>
            <person name="Goodwin S.B."/>
            <person name="Grigoriev I.V."/>
        </authorList>
    </citation>
    <scope>NUCLEOTIDE SEQUENCE [LARGE SCALE GENOMIC DNA]</scope>
    <source>
        <strain evidence="3">ND90Pr / ATCC 201652</strain>
    </source>
</reference>
<keyword evidence="3" id="KW-1185">Reference proteome</keyword>
<evidence type="ECO:0000256" key="1">
    <source>
        <dbReference type="SAM" id="MobiDB-lite"/>
    </source>
</evidence>
<feature type="region of interest" description="Disordered" evidence="1">
    <location>
        <begin position="254"/>
        <end position="284"/>
    </location>
</feature>
<dbReference type="GeneID" id="19134415"/>
<dbReference type="HOGENOM" id="CLU_928020_0_0_1"/>